<dbReference type="Gramene" id="KGN54496">
    <property type="protein sequence ID" value="KGN54496"/>
    <property type="gene ID" value="Csa_4G338990"/>
</dbReference>
<reference evidence="9 10" key="1">
    <citation type="journal article" date="2009" name="Nat. Genet.">
        <title>The genome of the cucumber, Cucumis sativus L.</title>
        <authorList>
            <person name="Huang S."/>
            <person name="Li R."/>
            <person name="Zhang Z."/>
            <person name="Li L."/>
            <person name="Gu X."/>
            <person name="Fan W."/>
            <person name="Lucas W.J."/>
            <person name="Wang X."/>
            <person name="Xie B."/>
            <person name="Ni P."/>
            <person name="Ren Y."/>
            <person name="Zhu H."/>
            <person name="Li J."/>
            <person name="Lin K."/>
            <person name="Jin W."/>
            <person name="Fei Z."/>
            <person name="Li G."/>
            <person name="Staub J."/>
            <person name="Kilian A."/>
            <person name="van der Vossen E.A."/>
            <person name="Wu Y."/>
            <person name="Guo J."/>
            <person name="He J."/>
            <person name="Jia Z."/>
            <person name="Ren Y."/>
            <person name="Tian G."/>
            <person name="Lu Y."/>
            <person name="Ruan J."/>
            <person name="Qian W."/>
            <person name="Wang M."/>
            <person name="Huang Q."/>
            <person name="Li B."/>
            <person name="Xuan Z."/>
            <person name="Cao J."/>
            <person name="Asan"/>
            <person name="Wu Z."/>
            <person name="Zhang J."/>
            <person name="Cai Q."/>
            <person name="Bai Y."/>
            <person name="Zhao B."/>
            <person name="Han Y."/>
            <person name="Li Y."/>
            <person name="Li X."/>
            <person name="Wang S."/>
            <person name="Shi Q."/>
            <person name="Liu S."/>
            <person name="Cho W.K."/>
            <person name="Kim J.Y."/>
            <person name="Xu Y."/>
            <person name="Heller-Uszynska K."/>
            <person name="Miao H."/>
            <person name="Cheng Z."/>
            <person name="Zhang S."/>
            <person name="Wu J."/>
            <person name="Yang Y."/>
            <person name="Kang H."/>
            <person name="Li M."/>
            <person name="Liang H."/>
            <person name="Ren X."/>
            <person name="Shi Z."/>
            <person name="Wen M."/>
            <person name="Jian M."/>
            <person name="Yang H."/>
            <person name="Zhang G."/>
            <person name="Yang Z."/>
            <person name="Chen R."/>
            <person name="Liu S."/>
            <person name="Li J."/>
            <person name="Ma L."/>
            <person name="Liu H."/>
            <person name="Zhou Y."/>
            <person name="Zhao J."/>
            <person name="Fang X."/>
            <person name="Li G."/>
            <person name="Fang L."/>
            <person name="Li Y."/>
            <person name="Liu D."/>
            <person name="Zheng H."/>
            <person name="Zhang Y."/>
            <person name="Qin N."/>
            <person name="Li Z."/>
            <person name="Yang G."/>
            <person name="Yang S."/>
            <person name="Bolund L."/>
            <person name="Kristiansen K."/>
            <person name="Zheng H."/>
            <person name="Li S."/>
            <person name="Zhang X."/>
            <person name="Yang H."/>
            <person name="Wang J."/>
            <person name="Sun R."/>
            <person name="Zhang B."/>
            <person name="Jiang S."/>
            <person name="Wang J."/>
            <person name="Du Y."/>
            <person name="Li S."/>
        </authorList>
    </citation>
    <scope>NUCLEOTIDE SEQUENCE [LARGE SCALE GENOMIC DNA]</scope>
    <source>
        <strain evidence="10">cv. 9930</strain>
    </source>
</reference>
<dbReference type="GO" id="GO:0003697">
    <property type="term" value="F:single-stranded DNA binding"/>
    <property type="evidence" value="ECO:0007669"/>
    <property type="project" value="InterPro"/>
</dbReference>
<evidence type="ECO:0000256" key="5">
    <source>
        <dbReference type="RuleBase" id="RU003422"/>
    </source>
</evidence>
<comment type="similarity">
    <text evidence="1 5">Belongs to the RecA family.</text>
</comment>
<evidence type="ECO:0000259" key="7">
    <source>
        <dbReference type="PROSITE" id="PS50162"/>
    </source>
</evidence>
<dbReference type="GO" id="GO:0140664">
    <property type="term" value="F:ATP-dependent DNA damage sensor activity"/>
    <property type="evidence" value="ECO:0007669"/>
    <property type="project" value="InterPro"/>
</dbReference>
<accession>A0A0A0L331</accession>
<dbReference type="InterPro" id="IPR027417">
    <property type="entry name" value="P-loop_NTPase"/>
</dbReference>
<dbReference type="GO" id="GO:0005524">
    <property type="term" value="F:ATP binding"/>
    <property type="evidence" value="ECO:0007669"/>
    <property type="project" value="UniProtKB-KW"/>
</dbReference>
<organism evidence="9 10">
    <name type="scientific">Cucumis sativus</name>
    <name type="common">Cucumber</name>
    <dbReference type="NCBI Taxonomy" id="3659"/>
    <lineage>
        <taxon>Eukaryota</taxon>
        <taxon>Viridiplantae</taxon>
        <taxon>Streptophyta</taxon>
        <taxon>Embryophyta</taxon>
        <taxon>Tracheophyta</taxon>
        <taxon>Spermatophyta</taxon>
        <taxon>Magnoliopsida</taxon>
        <taxon>eudicotyledons</taxon>
        <taxon>Gunneridae</taxon>
        <taxon>Pentapetalae</taxon>
        <taxon>rosids</taxon>
        <taxon>fabids</taxon>
        <taxon>Cucurbitales</taxon>
        <taxon>Cucurbitaceae</taxon>
        <taxon>Benincaseae</taxon>
        <taxon>Cucumis</taxon>
    </lineage>
</organism>
<dbReference type="PANTHER" id="PTHR45900">
    <property type="entry name" value="RECA"/>
    <property type="match status" value="1"/>
</dbReference>
<keyword evidence="2 5" id="KW-0547">Nucleotide-binding</keyword>
<dbReference type="InterPro" id="IPR003593">
    <property type="entry name" value="AAA+_ATPase"/>
</dbReference>
<reference evidence="9 10" key="4">
    <citation type="journal article" date="2011" name="BMC Genomics">
        <title>RNA-Seq improves annotation of protein-coding genes in the cucumber genome.</title>
        <authorList>
            <person name="Li Z."/>
            <person name="Zhang Z."/>
            <person name="Yan P."/>
            <person name="Huang S."/>
            <person name="Fei Z."/>
            <person name="Lin K."/>
        </authorList>
    </citation>
    <scope>NUCLEOTIDE SEQUENCE [LARGE SCALE GENOMIC DNA]</scope>
    <source>
        <strain evidence="10">cv. 9930</strain>
    </source>
</reference>
<proteinExistence type="inferred from homology"/>
<evidence type="ECO:0000256" key="4">
    <source>
        <dbReference type="ARBA" id="ARBA00023172"/>
    </source>
</evidence>
<dbReference type="STRING" id="3659.A0A0A0L331"/>
<protein>
    <recommendedName>
        <fullName evidence="11">RecA family profile 2 domain-containing protein</fullName>
    </recommendedName>
</protein>
<dbReference type="GO" id="GO:0006310">
    <property type="term" value="P:DNA recombination"/>
    <property type="evidence" value="ECO:0007669"/>
    <property type="project" value="UniProtKB-KW"/>
</dbReference>
<dbReference type="InterPro" id="IPR020587">
    <property type="entry name" value="RecA_monomer-monomer_interface"/>
</dbReference>
<keyword evidence="10" id="KW-1185">Reference proteome</keyword>
<gene>
    <name evidence="9" type="ORF">Csa_4G338990</name>
</gene>
<evidence type="ECO:0000256" key="3">
    <source>
        <dbReference type="ARBA" id="ARBA00022840"/>
    </source>
</evidence>
<keyword evidence="3 5" id="KW-0067">ATP-binding</keyword>
<dbReference type="OMA" id="EFGKESM"/>
<dbReference type="Pfam" id="PF00154">
    <property type="entry name" value="RecA_N"/>
    <property type="match status" value="1"/>
</dbReference>
<dbReference type="KEGG" id="csv:101206290"/>
<dbReference type="Proteomes" id="UP000029981">
    <property type="component" value="Chromosome 4"/>
</dbReference>
<dbReference type="InterPro" id="IPR020588">
    <property type="entry name" value="RecA_ATP-bd"/>
</dbReference>
<feature type="domain" description="RecA family profile 2" evidence="8">
    <location>
        <begin position="265"/>
        <end position="341"/>
    </location>
</feature>
<dbReference type="EMBL" id="CM002925">
    <property type="protein sequence ID" value="KGN54496.1"/>
    <property type="molecule type" value="Genomic_DNA"/>
</dbReference>
<dbReference type="OrthoDB" id="5957327at2759"/>
<evidence type="ECO:0000256" key="2">
    <source>
        <dbReference type="ARBA" id="ARBA00022741"/>
    </source>
</evidence>
<evidence type="ECO:0008006" key="11">
    <source>
        <dbReference type="Google" id="ProtNLM"/>
    </source>
</evidence>
<dbReference type="PROSITE" id="PS50163">
    <property type="entry name" value="RECA_3"/>
    <property type="match status" value="1"/>
</dbReference>
<dbReference type="Gene3D" id="3.40.50.300">
    <property type="entry name" value="P-loop containing nucleotide triphosphate hydrolases"/>
    <property type="match status" value="1"/>
</dbReference>
<dbReference type="PANTHER" id="PTHR45900:SF4">
    <property type="entry name" value="DNA REPAIR PROTEIN RECA HOMOLOG 2, MITOCHONDRIAL"/>
    <property type="match status" value="1"/>
</dbReference>
<dbReference type="AlphaFoldDB" id="A0A0A0L331"/>
<feature type="domain" description="RecA family profile 1" evidence="7">
    <location>
        <begin position="102"/>
        <end position="261"/>
    </location>
</feature>
<dbReference type="PRINTS" id="PR00142">
    <property type="entry name" value="RECA"/>
</dbReference>
<dbReference type="PROSITE" id="PS50162">
    <property type="entry name" value="RECA_2"/>
    <property type="match status" value="1"/>
</dbReference>
<keyword evidence="4 6" id="KW-0233">DNA recombination</keyword>
<evidence type="ECO:0000256" key="6">
    <source>
        <dbReference type="RuleBase" id="RU004527"/>
    </source>
</evidence>
<dbReference type="InterPro" id="IPR013765">
    <property type="entry name" value="DNA_recomb/repair_RecA"/>
</dbReference>
<keyword evidence="6" id="KW-0227">DNA damage</keyword>
<dbReference type="SUPFAM" id="SSF52540">
    <property type="entry name" value="P-loop containing nucleoside triphosphate hydrolases"/>
    <property type="match status" value="1"/>
</dbReference>
<evidence type="ECO:0000256" key="1">
    <source>
        <dbReference type="ARBA" id="ARBA00009391"/>
    </source>
</evidence>
<dbReference type="InterPro" id="IPR049428">
    <property type="entry name" value="RecA-like_N"/>
</dbReference>
<evidence type="ECO:0000313" key="9">
    <source>
        <dbReference type="EMBL" id="KGN54496.1"/>
    </source>
</evidence>
<keyword evidence="6" id="KW-0238">DNA-binding</keyword>
<reference evidence="9 10" key="3">
    <citation type="journal article" date="2010" name="BMC Genomics">
        <title>Transcriptome sequencing and comparative analysis of cucumber flowers with different sex types.</title>
        <authorList>
            <person name="Guo S."/>
            <person name="Zheng Y."/>
            <person name="Joung J.G."/>
            <person name="Liu S."/>
            <person name="Zhang Z."/>
            <person name="Crasta O.R."/>
            <person name="Sobral B.W."/>
            <person name="Xu Y."/>
            <person name="Huang S."/>
            <person name="Fei Z."/>
        </authorList>
    </citation>
    <scope>NUCLEOTIDE SEQUENCE [LARGE SCALE GENOMIC DNA]</scope>
    <source>
        <strain evidence="10">cv. 9930</strain>
    </source>
</reference>
<evidence type="ECO:0000313" key="10">
    <source>
        <dbReference type="Proteomes" id="UP000029981"/>
    </source>
</evidence>
<dbReference type="GO" id="GO:0006281">
    <property type="term" value="P:DNA repair"/>
    <property type="evidence" value="ECO:0007669"/>
    <property type="project" value="InterPro"/>
</dbReference>
<reference evidence="9 10" key="2">
    <citation type="journal article" date="2009" name="PLoS ONE">
        <title>An integrated genetic and cytogenetic map of the cucumber genome.</title>
        <authorList>
            <person name="Ren Y."/>
            <person name="Zhang Z."/>
            <person name="Liu J."/>
            <person name="Staub J.E."/>
            <person name="Han Y."/>
            <person name="Cheng Z."/>
            <person name="Li X."/>
            <person name="Lu J."/>
            <person name="Miao H."/>
            <person name="Kang H."/>
            <person name="Xie B."/>
            <person name="Gu X."/>
            <person name="Wang X."/>
            <person name="Du Y."/>
            <person name="Jin W."/>
            <person name="Huang S."/>
        </authorList>
    </citation>
    <scope>NUCLEOTIDE SEQUENCE [LARGE SCALE GENOMIC DNA]</scope>
    <source>
        <strain evidence="10">cv. 9930</strain>
    </source>
</reference>
<evidence type="ECO:0000259" key="8">
    <source>
        <dbReference type="PROSITE" id="PS50163"/>
    </source>
</evidence>
<name>A0A0A0L331_CUCSA</name>
<dbReference type="NCBIfam" id="TIGR02012">
    <property type="entry name" value="tigrfam_recA"/>
    <property type="match status" value="1"/>
</dbReference>
<dbReference type="SMART" id="SM00382">
    <property type="entry name" value="AAA"/>
    <property type="match status" value="1"/>
</dbReference>
<dbReference type="eggNOG" id="KOG1433">
    <property type="taxonomic scope" value="Eukaryota"/>
</dbReference>
<sequence length="401" mass="44118">MPFFLSHSLFRFCRLKHFEPSRFSSLSHSLLQGRRDVISYVGIDACHFSSLVDVWEYECDMLNDDTKTTEKDTALHSAISQVAADFGKDSKLFLQRFLSSRFAPVISTGSLKLDIALGIGGLPKGRIIEIYGQEASGKTTLALHIIKEAQKLGGYCAYFDAENAMDMSFAESMGVNVDNLLISPPASAENLLCAVNTLVRSGSVDVVVVDTVAALVPQCELDAPIGSSERDSRPRVMNQALRKIHYSLKLSQTLVVFINQVRSAGYQNGFEQKDEVTCGGNALQFYAAVRLRLLRKGLLKSGDKVTGVAVGVQVVKNKLASPMKMVELGIHFGRGFCCESEVLELGCEHGVILKDGSNFHIEGRICSSKHEAEQYLIENEDVLNKVVEILRNQLFVQESSP</sequence>